<evidence type="ECO:0000313" key="2">
    <source>
        <dbReference type="Proteomes" id="UP001302602"/>
    </source>
</evidence>
<protein>
    <submittedName>
        <fullName evidence="1">Uncharacterized protein</fullName>
    </submittedName>
</protein>
<sequence length="390" mass="44441">MGTIEAMYHGRLLTTPFLQLIDQEVRHRLLFVRASYKIPAPGLLKLLLYVLHPEMIEGFKNHVMKVSRFGRPNATDGVVAHITLRSWSRSTAALPPHHHMEEDKIEFPEQLKGTLDRVRKKEEPRLMGEEKIKRTNEHVKIERDAVAIQDESCLGGANATAVNRGSGKGNDGEKDLPIFELKVSSVGISTNEFGDFSKCSVITDLVDETDLIELGDTIQDIWDSFIHQPQTGRFLVFAVILGCLCERMAREYRQLIKEFFEEMNLDRMFSSTYLEDRSETLRKRNGDAELRLSLWSLEALYKMSNTMATSVRTIELAIADVNREIQEVRLLSARSIKWAALDLGTADTRFWFRGPTSEARSWTTCAARTWSSSNGTSRTCRPSRSEWNGR</sequence>
<gene>
    <name evidence="1" type="ORF">N657DRAFT_98270</name>
</gene>
<dbReference type="GeneID" id="87834399"/>
<dbReference type="Proteomes" id="UP001302602">
    <property type="component" value="Unassembled WGS sequence"/>
</dbReference>
<organism evidence="1 2">
    <name type="scientific">Parathielavia appendiculata</name>
    <dbReference type="NCBI Taxonomy" id="2587402"/>
    <lineage>
        <taxon>Eukaryota</taxon>
        <taxon>Fungi</taxon>
        <taxon>Dikarya</taxon>
        <taxon>Ascomycota</taxon>
        <taxon>Pezizomycotina</taxon>
        <taxon>Sordariomycetes</taxon>
        <taxon>Sordariomycetidae</taxon>
        <taxon>Sordariales</taxon>
        <taxon>Chaetomiaceae</taxon>
        <taxon>Parathielavia</taxon>
    </lineage>
</organism>
<comment type="caution">
    <text evidence="1">The sequence shown here is derived from an EMBL/GenBank/DDBJ whole genome shotgun (WGS) entry which is preliminary data.</text>
</comment>
<accession>A0AAN6TW03</accession>
<name>A0AAN6TW03_9PEZI</name>
<dbReference type="RefSeq" id="XP_062645586.1">
    <property type="nucleotide sequence ID" value="XM_062797620.1"/>
</dbReference>
<dbReference type="AlphaFoldDB" id="A0AAN6TW03"/>
<dbReference type="EMBL" id="MU853232">
    <property type="protein sequence ID" value="KAK4121815.1"/>
    <property type="molecule type" value="Genomic_DNA"/>
</dbReference>
<evidence type="ECO:0000313" key="1">
    <source>
        <dbReference type="EMBL" id="KAK4121815.1"/>
    </source>
</evidence>
<reference evidence="1" key="2">
    <citation type="submission" date="2023-05" db="EMBL/GenBank/DDBJ databases">
        <authorList>
            <consortium name="Lawrence Berkeley National Laboratory"/>
            <person name="Steindorff A."/>
            <person name="Hensen N."/>
            <person name="Bonometti L."/>
            <person name="Westerberg I."/>
            <person name="Brannstrom I.O."/>
            <person name="Guillou S."/>
            <person name="Cros-Aarteil S."/>
            <person name="Calhoun S."/>
            <person name="Haridas S."/>
            <person name="Kuo A."/>
            <person name="Mondo S."/>
            <person name="Pangilinan J."/>
            <person name="Riley R."/>
            <person name="Labutti K."/>
            <person name="Andreopoulos B."/>
            <person name="Lipzen A."/>
            <person name="Chen C."/>
            <person name="Yanf M."/>
            <person name="Daum C."/>
            <person name="Ng V."/>
            <person name="Clum A."/>
            <person name="Ohm R."/>
            <person name="Martin F."/>
            <person name="Silar P."/>
            <person name="Natvig D."/>
            <person name="Lalanne C."/>
            <person name="Gautier V."/>
            <person name="Ament-Velasquez S.L."/>
            <person name="Kruys A."/>
            <person name="Hutchinson M.I."/>
            <person name="Powell A.J."/>
            <person name="Barry K."/>
            <person name="Miller A.N."/>
            <person name="Grigoriev I.V."/>
            <person name="Debuchy R."/>
            <person name="Gladieux P."/>
            <person name="Thoren M.H."/>
            <person name="Johannesson H."/>
        </authorList>
    </citation>
    <scope>NUCLEOTIDE SEQUENCE</scope>
    <source>
        <strain evidence="1">CBS 731.68</strain>
    </source>
</reference>
<proteinExistence type="predicted"/>
<keyword evidence="2" id="KW-1185">Reference proteome</keyword>
<reference evidence="1" key="1">
    <citation type="journal article" date="2023" name="Mol. Phylogenet. Evol.">
        <title>Genome-scale phylogeny and comparative genomics of the fungal order Sordariales.</title>
        <authorList>
            <person name="Hensen N."/>
            <person name="Bonometti L."/>
            <person name="Westerberg I."/>
            <person name="Brannstrom I.O."/>
            <person name="Guillou S."/>
            <person name="Cros-Aarteil S."/>
            <person name="Calhoun S."/>
            <person name="Haridas S."/>
            <person name="Kuo A."/>
            <person name="Mondo S."/>
            <person name="Pangilinan J."/>
            <person name="Riley R."/>
            <person name="LaButti K."/>
            <person name="Andreopoulos B."/>
            <person name="Lipzen A."/>
            <person name="Chen C."/>
            <person name="Yan M."/>
            <person name="Daum C."/>
            <person name="Ng V."/>
            <person name="Clum A."/>
            <person name="Steindorff A."/>
            <person name="Ohm R.A."/>
            <person name="Martin F."/>
            <person name="Silar P."/>
            <person name="Natvig D.O."/>
            <person name="Lalanne C."/>
            <person name="Gautier V."/>
            <person name="Ament-Velasquez S.L."/>
            <person name="Kruys A."/>
            <person name="Hutchinson M.I."/>
            <person name="Powell A.J."/>
            <person name="Barry K."/>
            <person name="Miller A.N."/>
            <person name="Grigoriev I.V."/>
            <person name="Debuchy R."/>
            <person name="Gladieux P."/>
            <person name="Hiltunen Thoren M."/>
            <person name="Johannesson H."/>
        </authorList>
    </citation>
    <scope>NUCLEOTIDE SEQUENCE</scope>
    <source>
        <strain evidence="1">CBS 731.68</strain>
    </source>
</reference>